<sequence>MTEQTEPAPGVWGAPVPERTEPGWSWKKTVAATGVALGVATAGGFAVYAASGATADSPGGRGGGPMLMRGGQGGALHGEFVVPDERGGYKTQLTQTGEVTEVSDTALTAKSDDGYTKTYTIDGDTVRAAVEVGDEVVVTADEVGVAESIAEPSTMAGPGGGPAMNQQGVPPRREGTP</sequence>
<evidence type="ECO:0000313" key="2">
    <source>
        <dbReference type="EMBL" id="SDN94564.1"/>
    </source>
</evidence>
<dbReference type="OrthoDB" id="3401874at2"/>
<proteinExistence type="predicted"/>
<protein>
    <recommendedName>
        <fullName evidence="4">DUF5666 domain-containing protein</fullName>
    </recommendedName>
</protein>
<gene>
    <name evidence="2" type="ORF">SAMN05192558_101389</name>
</gene>
<dbReference type="STRING" id="504798.SAMN05421871_103481"/>
<organism evidence="2 3">
    <name type="scientific">Actinokineospora alba</name>
    <dbReference type="NCBI Taxonomy" id="504798"/>
    <lineage>
        <taxon>Bacteria</taxon>
        <taxon>Bacillati</taxon>
        <taxon>Actinomycetota</taxon>
        <taxon>Actinomycetes</taxon>
        <taxon>Pseudonocardiales</taxon>
        <taxon>Pseudonocardiaceae</taxon>
        <taxon>Actinokineospora</taxon>
    </lineage>
</organism>
<dbReference type="Proteomes" id="UP000199651">
    <property type="component" value="Unassembled WGS sequence"/>
</dbReference>
<dbReference type="AlphaFoldDB" id="A0A1H0FIY4"/>
<evidence type="ECO:0000256" key="1">
    <source>
        <dbReference type="SAM" id="MobiDB-lite"/>
    </source>
</evidence>
<evidence type="ECO:0008006" key="4">
    <source>
        <dbReference type="Google" id="ProtNLM"/>
    </source>
</evidence>
<dbReference type="EMBL" id="FNJB01000001">
    <property type="protein sequence ID" value="SDN94564.1"/>
    <property type="molecule type" value="Genomic_DNA"/>
</dbReference>
<keyword evidence="3" id="KW-1185">Reference proteome</keyword>
<accession>A0A1H0FIY4</accession>
<reference evidence="3" key="1">
    <citation type="submission" date="2016-10" db="EMBL/GenBank/DDBJ databases">
        <authorList>
            <person name="Varghese N."/>
            <person name="Submissions S."/>
        </authorList>
    </citation>
    <scope>NUCLEOTIDE SEQUENCE [LARGE SCALE GENOMIC DNA]</scope>
    <source>
        <strain evidence="3">IBRC-M 10655</strain>
    </source>
</reference>
<name>A0A1H0FIY4_9PSEU</name>
<dbReference type="RefSeq" id="WP_091369025.1">
    <property type="nucleotide sequence ID" value="NZ_FNDV01000003.1"/>
</dbReference>
<feature type="region of interest" description="Disordered" evidence="1">
    <location>
        <begin position="150"/>
        <end position="177"/>
    </location>
</feature>
<evidence type="ECO:0000313" key="3">
    <source>
        <dbReference type="Proteomes" id="UP000199651"/>
    </source>
</evidence>